<feature type="signal peptide" evidence="11">
    <location>
        <begin position="1"/>
        <end position="20"/>
    </location>
</feature>
<evidence type="ECO:0000256" key="3">
    <source>
        <dbReference type="ARBA" id="ARBA00022448"/>
    </source>
</evidence>
<proteinExistence type="predicted"/>
<dbReference type="Pfam" id="PF14828">
    <property type="entry name" value="Amnionless"/>
    <property type="match status" value="1"/>
</dbReference>
<evidence type="ECO:0000256" key="6">
    <source>
        <dbReference type="ARBA" id="ARBA00022729"/>
    </source>
</evidence>
<dbReference type="InterPro" id="IPR026112">
    <property type="entry name" value="AMN"/>
</dbReference>
<protein>
    <recommendedName>
        <fullName evidence="2">Protein amnionless</fullName>
    </recommendedName>
</protein>
<evidence type="ECO:0000256" key="11">
    <source>
        <dbReference type="SAM" id="SignalP"/>
    </source>
</evidence>
<dbReference type="Proteomes" id="UP001153292">
    <property type="component" value="Chromosome 9"/>
</dbReference>
<dbReference type="PANTHER" id="PTHR14995:SF2">
    <property type="entry name" value="PROTEIN AMNIONLESS"/>
    <property type="match status" value="1"/>
</dbReference>
<reference evidence="12" key="1">
    <citation type="submission" date="2021-12" db="EMBL/GenBank/DDBJ databases">
        <authorList>
            <person name="King R."/>
        </authorList>
    </citation>
    <scope>NUCLEOTIDE SEQUENCE</scope>
</reference>
<sequence length="446" mass="49431">MIRWLGLIAFCVSFISYSGGSLVTWAPNKSFNLPINFDKNTLPCSKSTVVFPESVQETIQIDYSISVKELILPIDGSLVLAEGQSILFGNDQNDANCTEGIIYYKDDSSSAWENPGVWNSSKFNKATPDAERIPCYDDTVLFPKTAQFTVQLPDFTQYVSGIIIDDTNLTTVRFLERITSQPDGAQQFVSGDALNEYPIVVRQEPCKSTSGCPCQTHGLNINCKLKFCPPPKCSNPIKPVGHCCEICGGSLLFEIENFSMFAFKNLVQTIINDFGADEFVYHIGMLPTTDVETTKTMPKRVQVVIMDKGEYTGASSEVANEIGYQMSKEWTKNEKLVLLSGSPNSESGLGSKIAVSMFFVVLATLLALFAYYYRDTKISISELRSSFNMRGGILNRFQERSDSIVSLTRRDSSTSGLREGSGTAFRNPLYDSKRGRVIVTESTLEE</sequence>
<evidence type="ECO:0000256" key="9">
    <source>
        <dbReference type="ARBA" id="ARBA00023136"/>
    </source>
</evidence>
<comment type="subcellular location">
    <subcellularLocation>
        <location evidence="1">Cell membrane</location>
        <topology evidence="1">Single-pass type I membrane protein</topology>
    </subcellularLocation>
</comment>
<accession>A0ABN8BFI1</accession>
<evidence type="ECO:0000256" key="5">
    <source>
        <dbReference type="ARBA" id="ARBA00022692"/>
    </source>
</evidence>
<name>A0ABN8BFI1_CHISP</name>
<keyword evidence="6 11" id="KW-0732">Signal</keyword>
<dbReference type="PANTHER" id="PTHR14995">
    <property type="entry name" value="AMNIONLESS"/>
    <property type="match status" value="1"/>
</dbReference>
<keyword evidence="4" id="KW-1003">Cell membrane</keyword>
<evidence type="ECO:0000256" key="10">
    <source>
        <dbReference type="SAM" id="Phobius"/>
    </source>
</evidence>
<evidence type="ECO:0000256" key="8">
    <source>
        <dbReference type="ARBA" id="ARBA00022989"/>
    </source>
</evidence>
<evidence type="ECO:0000256" key="7">
    <source>
        <dbReference type="ARBA" id="ARBA00022927"/>
    </source>
</evidence>
<evidence type="ECO:0000256" key="2">
    <source>
        <dbReference type="ARBA" id="ARBA00021200"/>
    </source>
</evidence>
<keyword evidence="13" id="KW-1185">Reference proteome</keyword>
<organism evidence="12 13">
    <name type="scientific">Chilo suppressalis</name>
    <name type="common">Asiatic rice borer moth</name>
    <dbReference type="NCBI Taxonomy" id="168631"/>
    <lineage>
        <taxon>Eukaryota</taxon>
        <taxon>Metazoa</taxon>
        <taxon>Ecdysozoa</taxon>
        <taxon>Arthropoda</taxon>
        <taxon>Hexapoda</taxon>
        <taxon>Insecta</taxon>
        <taxon>Pterygota</taxon>
        <taxon>Neoptera</taxon>
        <taxon>Endopterygota</taxon>
        <taxon>Lepidoptera</taxon>
        <taxon>Glossata</taxon>
        <taxon>Ditrysia</taxon>
        <taxon>Pyraloidea</taxon>
        <taxon>Crambidae</taxon>
        <taxon>Crambinae</taxon>
        <taxon>Chilo</taxon>
    </lineage>
</organism>
<keyword evidence="7" id="KW-0653">Protein transport</keyword>
<keyword evidence="5 10" id="KW-0812">Transmembrane</keyword>
<evidence type="ECO:0000313" key="12">
    <source>
        <dbReference type="EMBL" id="CAH0407943.1"/>
    </source>
</evidence>
<evidence type="ECO:0000313" key="13">
    <source>
        <dbReference type="Proteomes" id="UP001153292"/>
    </source>
</evidence>
<keyword evidence="8 10" id="KW-1133">Transmembrane helix</keyword>
<keyword evidence="3" id="KW-0813">Transport</keyword>
<gene>
    <name evidence="12" type="ORF">CHILSU_LOCUS11346</name>
</gene>
<feature type="chain" id="PRO_5047475808" description="Protein amnionless" evidence="11">
    <location>
        <begin position="21"/>
        <end position="446"/>
    </location>
</feature>
<evidence type="ECO:0000256" key="4">
    <source>
        <dbReference type="ARBA" id="ARBA00022475"/>
    </source>
</evidence>
<feature type="transmembrane region" description="Helical" evidence="10">
    <location>
        <begin position="353"/>
        <end position="373"/>
    </location>
</feature>
<dbReference type="EMBL" id="OU963902">
    <property type="protein sequence ID" value="CAH0407943.1"/>
    <property type="molecule type" value="Genomic_DNA"/>
</dbReference>
<keyword evidence="9 10" id="KW-0472">Membrane</keyword>
<evidence type="ECO:0000256" key="1">
    <source>
        <dbReference type="ARBA" id="ARBA00004251"/>
    </source>
</evidence>